<sequence length="505" mass="58067">MARPRWHQSLAAPSSRLERRWDRFVALWAALNLLWVAFDISYIPLRTFWLQRNLYPLPSVPLAVPLTFIPDITPWVDPIKGIEPHRETQAYLRQFDRMDAALGQGPTGAVTPMQRQLLAEQARLTAEMIDSNPMLASGTSGTLEKIKNRLRQRADRDSAKQAAAVLLSPEWIDAHPWPQERLFWRQQVLPLVATTYWRSIDENGRPTDHFWRYDLLLFQSVFALDILLRAIRLRRRLPGLSWGRALLRRWIDLPLLLPFWRWLRVVPVLERLHTSGLISIEPLRAVISRAVVALLAVELFEVLALQLIDGLQQLIRSRRWPMRIRALRSHQMVVSNDERELVELVRIWGPLLLVRVAPRLAPELQGVLGHALQQSLQNAIVPPGLRQLQPLLQVEKGLSRQLAGGMVDSLLDLTRTTGERLSRRDDQQLELLQRFIDRFWEELADALESGPALERSQQLLCTFLEEFKGNYLSQISRAGIEGLIEELDQIMVKGAQGPEGRNDVP</sequence>
<keyword evidence="1" id="KW-1133">Transmembrane helix</keyword>
<protein>
    <submittedName>
        <fullName evidence="2">Uncharacterized protein</fullName>
    </submittedName>
</protein>
<evidence type="ECO:0000256" key="1">
    <source>
        <dbReference type="SAM" id="Phobius"/>
    </source>
</evidence>
<name>A0ABX5F9K8_9CHRO</name>
<evidence type="ECO:0000313" key="3">
    <source>
        <dbReference type="Proteomes" id="UP000238218"/>
    </source>
</evidence>
<reference evidence="2 3" key="1">
    <citation type="submission" date="2018-03" db="EMBL/GenBank/DDBJ databases">
        <title>The ancient ancestry and fast evolution of plastids.</title>
        <authorList>
            <person name="Moore K.R."/>
            <person name="Magnabosco C."/>
            <person name="Momper L."/>
            <person name="Gold D.A."/>
            <person name="Bosak T."/>
            <person name="Fournier G.P."/>
        </authorList>
    </citation>
    <scope>NUCLEOTIDE SEQUENCE [LARGE SCALE GENOMIC DNA]</scope>
    <source>
        <strain evidence="2 3">CCALA 015</strain>
    </source>
</reference>
<proteinExistence type="predicted"/>
<comment type="caution">
    <text evidence="2">The sequence shown here is derived from an EMBL/GenBank/DDBJ whole genome shotgun (WGS) entry which is preliminary data.</text>
</comment>
<keyword evidence="1" id="KW-0472">Membrane</keyword>
<keyword evidence="1" id="KW-0812">Transmembrane</keyword>
<keyword evidence="3" id="KW-1185">Reference proteome</keyword>
<evidence type="ECO:0000313" key="2">
    <source>
        <dbReference type="EMBL" id="PSB37263.1"/>
    </source>
</evidence>
<organism evidence="2 3">
    <name type="scientific">Aphanothece cf. minutissima CCALA 015</name>
    <dbReference type="NCBI Taxonomy" id="2107695"/>
    <lineage>
        <taxon>Bacteria</taxon>
        <taxon>Bacillati</taxon>
        <taxon>Cyanobacteriota</taxon>
        <taxon>Cyanophyceae</taxon>
        <taxon>Oscillatoriophycideae</taxon>
        <taxon>Chroococcales</taxon>
        <taxon>Aphanothecaceae</taxon>
        <taxon>Aphanothece</taxon>
    </lineage>
</organism>
<dbReference type="RefSeq" id="WP_106221328.1">
    <property type="nucleotide sequence ID" value="NZ_PVWP01000006.1"/>
</dbReference>
<dbReference type="EMBL" id="PVWP01000006">
    <property type="protein sequence ID" value="PSB37263.1"/>
    <property type="molecule type" value="Genomic_DNA"/>
</dbReference>
<gene>
    <name evidence="2" type="ORF">C7B81_09920</name>
</gene>
<feature type="transmembrane region" description="Helical" evidence="1">
    <location>
        <begin position="24"/>
        <end position="45"/>
    </location>
</feature>
<accession>A0ABX5F9K8</accession>
<dbReference type="Proteomes" id="UP000238218">
    <property type="component" value="Unassembled WGS sequence"/>
</dbReference>